<evidence type="ECO:0000313" key="2">
    <source>
        <dbReference type="Proteomes" id="UP000645257"/>
    </source>
</evidence>
<reference evidence="1" key="2">
    <citation type="submission" date="2020-09" db="EMBL/GenBank/DDBJ databases">
        <authorList>
            <person name="Sun Q."/>
            <person name="Kim S."/>
        </authorList>
    </citation>
    <scope>NUCLEOTIDE SEQUENCE</scope>
    <source>
        <strain evidence="1">KCTC 32182</strain>
    </source>
</reference>
<sequence>MLTQWEGRRAAVFRFEYLFRCVSLGRQVGLIQFADGADAPRWKAFIREATLTTLGLEPAPAMPVFPPLALMPRLLRTQRFPS</sequence>
<keyword evidence="2" id="KW-1185">Reference proteome</keyword>
<dbReference type="AlphaFoldDB" id="A0A918NWV0"/>
<protein>
    <submittedName>
        <fullName evidence="1">Uncharacterized protein</fullName>
    </submittedName>
</protein>
<dbReference type="Proteomes" id="UP000645257">
    <property type="component" value="Unassembled WGS sequence"/>
</dbReference>
<dbReference type="EMBL" id="BMYX01000001">
    <property type="protein sequence ID" value="GGY03501.1"/>
    <property type="molecule type" value="Genomic_DNA"/>
</dbReference>
<dbReference type="RefSeq" id="WP_229804411.1">
    <property type="nucleotide sequence ID" value="NZ_BMYX01000001.1"/>
</dbReference>
<comment type="caution">
    <text evidence="1">The sequence shown here is derived from an EMBL/GenBank/DDBJ whole genome shotgun (WGS) entry which is preliminary data.</text>
</comment>
<accession>A0A918NWV0</accession>
<proteinExistence type="predicted"/>
<reference evidence="1" key="1">
    <citation type="journal article" date="2014" name="Int. J. Syst. Evol. Microbiol.">
        <title>Complete genome sequence of Corynebacterium casei LMG S-19264T (=DSM 44701T), isolated from a smear-ripened cheese.</title>
        <authorList>
            <consortium name="US DOE Joint Genome Institute (JGI-PGF)"/>
            <person name="Walter F."/>
            <person name="Albersmeier A."/>
            <person name="Kalinowski J."/>
            <person name="Ruckert C."/>
        </authorList>
    </citation>
    <scope>NUCLEOTIDE SEQUENCE</scope>
    <source>
        <strain evidence="1">KCTC 32182</strain>
    </source>
</reference>
<name>A0A918NWV0_9NEIS</name>
<gene>
    <name evidence="1" type="ORF">GCM10011289_02250</name>
</gene>
<evidence type="ECO:0000313" key="1">
    <source>
        <dbReference type="EMBL" id="GGY03501.1"/>
    </source>
</evidence>
<organism evidence="1 2">
    <name type="scientific">Paludibacterium paludis</name>
    <dbReference type="NCBI Taxonomy" id="1225769"/>
    <lineage>
        <taxon>Bacteria</taxon>
        <taxon>Pseudomonadati</taxon>
        <taxon>Pseudomonadota</taxon>
        <taxon>Betaproteobacteria</taxon>
        <taxon>Neisseriales</taxon>
        <taxon>Chromobacteriaceae</taxon>
        <taxon>Paludibacterium</taxon>
    </lineage>
</organism>